<name>A0A239IUD6_EKHLU</name>
<protein>
    <submittedName>
        <fullName evidence="4">Septal ring factor EnvC, activator of murein hydrolases AmiA and AmiB</fullName>
    </submittedName>
</protein>
<dbReference type="Gene3D" id="2.70.70.10">
    <property type="entry name" value="Glucose Permease (Domain IIA)"/>
    <property type="match status" value="1"/>
</dbReference>
<evidence type="ECO:0000313" key="5">
    <source>
        <dbReference type="Proteomes" id="UP000198393"/>
    </source>
</evidence>
<proteinExistence type="predicted"/>
<dbReference type="PANTHER" id="PTHR21666">
    <property type="entry name" value="PEPTIDASE-RELATED"/>
    <property type="match status" value="1"/>
</dbReference>
<dbReference type="AlphaFoldDB" id="A0A239IUD6"/>
<keyword evidence="2" id="KW-0175">Coiled coil</keyword>
<feature type="coiled-coil region" evidence="2">
    <location>
        <begin position="99"/>
        <end position="126"/>
    </location>
</feature>
<keyword evidence="4" id="KW-0378">Hydrolase</keyword>
<evidence type="ECO:0000256" key="2">
    <source>
        <dbReference type="SAM" id="Coils"/>
    </source>
</evidence>
<feature type="coiled-coil region" evidence="2">
    <location>
        <begin position="43"/>
        <end position="70"/>
    </location>
</feature>
<sequence>MRTPQSAFLIPFQVSMRGSSTQLLMLALVCLFSAFGAVGQKTKSQLEEEKKENLRKIAEAERILSETADEKKVTLGQLQALNQQINARENLIRSIGSEIRILDNEITDLRIVVNSLQNDLILLKEEYAAQIYSSYKANRGNSRLMFLFSAKNFNQLVQRLKYLEQYSEARKLQAEQIEEVTKELNDQRSKVEAKRAEQQTLLNQQVRESRKLARSKQKQSELVAQLTKKERQLRKEVEERKEANRRLNTLIAKIIEDEAKKSTTVSTAEAASAAELTRLFESKKNNLEWPVSGFIASKFGNQPHPVLKRITVVNHGVGIQTEKDSKVKAVFDGVVSEIWVLQGKNNVVVLRHGDYMTVYAKLKTVNVKKGQMIRSNDIIGEVYTDRDGVSELEFQLYKGASKLNPENWLAMK</sequence>
<dbReference type="CDD" id="cd12797">
    <property type="entry name" value="M23_peptidase"/>
    <property type="match status" value="1"/>
</dbReference>
<accession>A0A239IUD6</accession>
<dbReference type="SUPFAM" id="SSF51261">
    <property type="entry name" value="Duplicated hybrid motif"/>
    <property type="match status" value="1"/>
</dbReference>
<feature type="coiled-coil region" evidence="2">
    <location>
        <begin position="163"/>
        <end position="260"/>
    </location>
</feature>
<keyword evidence="1" id="KW-0732">Signal</keyword>
<organism evidence="4 5">
    <name type="scientific">Ekhidna lutea</name>
    <dbReference type="NCBI Taxonomy" id="447679"/>
    <lineage>
        <taxon>Bacteria</taxon>
        <taxon>Pseudomonadati</taxon>
        <taxon>Bacteroidota</taxon>
        <taxon>Cytophagia</taxon>
        <taxon>Cytophagales</taxon>
        <taxon>Reichenbachiellaceae</taxon>
        <taxon>Ekhidna</taxon>
    </lineage>
</organism>
<dbReference type="InterPro" id="IPR011055">
    <property type="entry name" value="Dup_hybrid_motif"/>
</dbReference>
<evidence type="ECO:0000256" key="1">
    <source>
        <dbReference type="ARBA" id="ARBA00022729"/>
    </source>
</evidence>
<dbReference type="PANTHER" id="PTHR21666:SF289">
    <property type="entry name" value="L-ALA--D-GLU ENDOPEPTIDASE"/>
    <property type="match status" value="1"/>
</dbReference>
<feature type="domain" description="M23ase beta-sheet core" evidence="3">
    <location>
        <begin position="314"/>
        <end position="405"/>
    </location>
</feature>
<reference evidence="4 5" key="1">
    <citation type="submission" date="2017-06" db="EMBL/GenBank/DDBJ databases">
        <authorList>
            <person name="Kim H.J."/>
            <person name="Triplett B.A."/>
        </authorList>
    </citation>
    <scope>NUCLEOTIDE SEQUENCE [LARGE SCALE GENOMIC DNA]</scope>
    <source>
        <strain evidence="4 5">DSM 19307</strain>
    </source>
</reference>
<dbReference type="Gene3D" id="6.10.250.3150">
    <property type="match status" value="1"/>
</dbReference>
<dbReference type="Pfam" id="PF01551">
    <property type="entry name" value="Peptidase_M23"/>
    <property type="match status" value="1"/>
</dbReference>
<dbReference type="EMBL" id="FZPD01000003">
    <property type="protein sequence ID" value="SNS97396.1"/>
    <property type="molecule type" value="Genomic_DNA"/>
</dbReference>
<dbReference type="InterPro" id="IPR016047">
    <property type="entry name" value="M23ase_b-sheet_dom"/>
</dbReference>
<dbReference type="InterPro" id="IPR050570">
    <property type="entry name" value="Cell_wall_metabolism_enzyme"/>
</dbReference>
<keyword evidence="5" id="KW-1185">Reference proteome</keyword>
<evidence type="ECO:0000313" key="4">
    <source>
        <dbReference type="EMBL" id="SNS97396.1"/>
    </source>
</evidence>
<evidence type="ECO:0000259" key="3">
    <source>
        <dbReference type="Pfam" id="PF01551"/>
    </source>
</evidence>
<dbReference type="GO" id="GO:0004222">
    <property type="term" value="F:metalloendopeptidase activity"/>
    <property type="evidence" value="ECO:0007669"/>
    <property type="project" value="TreeGrafter"/>
</dbReference>
<gene>
    <name evidence="4" type="ORF">SAMN05421640_1845</name>
</gene>
<dbReference type="Proteomes" id="UP000198393">
    <property type="component" value="Unassembled WGS sequence"/>
</dbReference>